<gene>
    <name evidence="3" type="ORF">ACFOET_00705</name>
</gene>
<organism evidence="3 4">
    <name type="scientific">Parapedobacter deserti</name>
    <dbReference type="NCBI Taxonomy" id="1912957"/>
    <lineage>
        <taxon>Bacteria</taxon>
        <taxon>Pseudomonadati</taxon>
        <taxon>Bacteroidota</taxon>
        <taxon>Sphingobacteriia</taxon>
        <taxon>Sphingobacteriales</taxon>
        <taxon>Sphingobacteriaceae</taxon>
        <taxon>Parapedobacter</taxon>
    </lineage>
</organism>
<keyword evidence="1" id="KW-0175">Coiled coil</keyword>
<evidence type="ECO:0000313" key="3">
    <source>
        <dbReference type="EMBL" id="MFC3196120.1"/>
    </source>
</evidence>
<dbReference type="InterPro" id="IPR015943">
    <property type="entry name" value="WD40/YVTN_repeat-like_dom_sf"/>
</dbReference>
<keyword evidence="2" id="KW-0812">Transmembrane</keyword>
<proteinExistence type="predicted"/>
<dbReference type="RefSeq" id="WP_379018518.1">
    <property type="nucleotide sequence ID" value="NZ_JBHRTA010000003.1"/>
</dbReference>
<dbReference type="EMBL" id="JBHRTA010000003">
    <property type="protein sequence ID" value="MFC3196120.1"/>
    <property type="molecule type" value="Genomic_DNA"/>
</dbReference>
<evidence type="ECO:0000256" key="1">
    <source>
        <dbReference type="SAM" id="Coils"/>
    </source>
</evidence>
<reference evidence="4" key="1">
    <citation type="journal article" date="2019" name="Int. J. Syst. Evol. Microbiol.">
        <title>The Global Catalogue of Microorganisms (GCM) 10K type strain sequencing project: providing services to taxonomists for standard genome sequencing and annotation.</title>
        <authorList>
            <consortium name="The Broad Institute Genomics Platform"/>
            <consortium name="The Broad Institute Genome Sequencing Center for Infectious Disease"/>
            <person name="Wu L."/>
            <person name="Ma J."/>
        </authorList>
    </citation>
    <scope>NUCLEOTIDE SEQUENCE [LARGE SCALE GENOMIC DNA]</scope>
    <source>
        <strain evidence="4">KCTC 52416</strain>
    </source>
</reference>
<dbReference type="SUPFAM" id="SSF46894">
    <property type="entry name" value="C-terminal effector domain of the bipartite response regulators"/>
    <property type="match status" value="1"/>
</dbReference>
<keyword evidence="4" id="KW-1185">Reference proteome</keyword>
<evidence type="ECO:0000256" key="2">
    <source>
        <dbReference type="SAM" id="Phobius"/>
    </source>
</evidence>
<keyword evidence="2" id="KW-0472">Membrane</keyword>
<accession>A0ABV7JGZ1</accession>
<feature type="coiled-coil region" evidence="1">
    <location>
        <begin position="805"/>
        <end position="844"/>
    </location>
</feature>
<feature type="transmembrane region" description="Helical" evidence="2">
    <location>
        <begin position="760"/>
        <end position="781"/>
    </location>
</feature>
<comment type="caution">
    <text evidence="3">The sequence shown here is derived from an EMBL/GenBank/DDBJ whole genome shotgun (WGS) entry which is preliminary data.</text>
</comment>
<dbReference type="Proteomes" id="UP001595526">
    <property type="component" value="Unassembled WGS sequence"/>
</dbReference>
<dbReference type="InterPro" id="IPR036388">
    <property type="entry name" value="WH-like_DNA-bd_sf"/>
</dbReference>
<dbReference type="Gene3D" id="1.10.10.10">
    <property type="entry name" value="Winged helix-like DNA-binding domain superfamily/Winged helix DNA-binding domain"/>
    <property type="match status" value="1"/>
</dbReference>
<dbReference type="Gene3D" id="2.130.10.10">
    <property type="entry name" value="YVTN repeat-like/Quinoprotein amine dehydrogenase"/>
    <property type="match status" value="2"/>
</dbReference>
<dbReference type="InterPro" id="IPR013783">
    <property type="entry name" value="Ig-like_fold"/>
</dbReference>
<sequence>MENPYVCLYSCAGRMFKESIAITVSLLLLLLSASRAQEIQRIGSPLVQQYTKSEYKAGNQNWAVATGKHGIMYVANTDGMLVFDGQHWTLHHLPNKRTVRSVTVDSTGRIYTGGLAEFGYWETSDHGHLQYHSVSRLLDGGQAVKDEVWKIVIDGDRVLFQSFSTIYIYENNSVRIVKGGGEPFLFLHQVQGRLFVELLPSGLRELVGDELVRLRDTEELNGANILTMLPFENDDVLIGTSKSGLFIMDTAGIVRKWQNTADGLLRAAQLNNGLKLGGGHYAFGTILQGVVIIDEQGDIVQHVHKGNGLQNNTVLSIHSDHQQNIWAGLDNGVDRIEINAPLYYYADNSGSIGTVYAARIFDGNIYLGTNQGLFYSPWPMGKGYQPFAFTLVEGSQGQVWDLTVVDGELLCGHNDGTYKVSGSKLWKLSTVTGGWALKRVPNQAHILLQGTYTGLAVFNRKGAGWQFSHRVGGFNEPAQFIEPVSLTDIWTSGYKGLRRLALDSTLRRAQEVRVYDSASGLPSSTFINVFGLGGSPIFATDSGFYRHEDITDRFYPYEQLNEQLGSFAFSNKIVHAGGSRYWFINRSRISLVSFGPQGVVTIDSTQFAALNGRMMKFYEHISQVEDDVYLISMDDGFAIYQAADQTMGKYQLPAPLIRAVNNITDSLSGIRYGPGGALTIPYKNNNIRIEYAAPWYSAIPLRYQFFLIGHSRTWSEWNEAAQREFTNLRHGNYIFRVRAMAPDGTVSAITDFKFTVLPPWYLSWVALVVYGIAFVLLFFAGRSWYRHKIHKHQRLVQENMIRQQQELLRKEAEENEQRLVILENERLEQELASKNRELANSAMSIVYKNELLNNVHEELLQLRDSDGRKLSNDQLRKIKTIIEDARSDERDWNIFEESFNEAHENFFKKLKADYPELVPNDLKLCAYLRMNMNSKEIASLLNITTRGVEIRRYRLRKKLGLPHNKNLTEFLLEL</sequence>
<dbReference type="InterPro" id="IPR016032">
    <property type="entry name" value="Sig_transdc_resp-reg_C-effctor"/>
</dbReference>
<keyword evidence="2" id="KW-1133">Transmembrane helix</keyword>
<name>A0ABV7JGZ1_9SPHI</name>
<evidence type="ECO:0000313" key="4">
    <source>
        <dbReference type="Proteomes" id="UP001595526"/>
    </source>
</evidence>
<dbReference type="Gene3D" id="2.60.40.10">
    <property type="entry name" value="Immunoglobulins"/>
    <property type="match status" value="1"/>
</dbReference>
<protein>
    <submittedName>
        <fullName evidence="3">Transcriptional regulator</fullName>
    </submittedName>
</protein>